<comment type="function">
    <text evidence="16">May play a role in the biosynthesis of lipoic acid as well as longer chain fatty acids required for optimal mitochondrial function.</text>
</comment>
<dbReference type="InterPro" id="IPR000794">
    <property type="entry name" value="Beta-ketoacyl_synthase"/>
</dbReference>
<dbReference type="NCBIfam" id="TIGR03150">
    <property type="entry name" value="fabF"/>
    <property type="match status" value="1"/>
</dbReference>
<dbReference type="SMART" id="SM00825">
    <property type="entry name" value="PKS_KS"/>
    <property type="match status" value="1"/>
</dbReference>
<dbReference type="GO" id="GO:0006633">
    <property type="term" value="P:fatty acid biosynthetic process"/>
    <property type="evidence" value="ECO:0000318"/>
    <property type="project" value="GO_Central"/>
</dbReference>
<gene>
    <name evidence="21" type="ORF">TRIADDRAFT_21737</name>
</gene>
<evidence type="ECO:0000313" key="21">
    <source>
        <dbReference type="EMBL" id="EDV28198.1"/>
    </source>
</evidence>
<comment type="catalytic activity">
    <reaction evidence="12">
        <text>a fatty acyl-[ACP] + malonyl-[ACP] + H(+) = a 3-oxoacyl-[ACP] + holo-[ACP] + CO2</text>
        <dbReference type="Rhea" id="RHEA:22836"/>
        <dbReference type="Rhea" id="RHEA-COMP:9623"/>
        <dbReference type="Rhea" id="RHEA-COMP:9685"/>
        <dbReference type="Rhea" id="RHEA-COMP:9916"/>
        <dbReference type="Rhea" id="RHEA-COMP:14125"/>
        <dbReference type="ChEBI" id="CHEBI:15378"/>
        <dbReference type="ChEBI" id="CHEBI:16526"/>
        <dbReference type="ChEBI" id="CHEBI:64479"/>
        <dbReference type="ChEBI" id="CHEBI:78449"/>
        <dbReference type="ChEBI" id="CHEBI:78776"/>
        <dbReference type="ChEBI" id="CHEBI:138651"/>
        <dbReference type="EC" id="2.3.1.41"/>
    </reaction>
    <physiologicalReaction direction="left-to-right" evidence="12">
        <dbReference type="Rhea" id="RHEA:22837"/>
    </physiologicalReaction>
</comment>
<dbReference type="CDD" id="cd00834">
    <property type="entry name" value="KAS_I_II"/>
    <property type="match status" value="1"/>
</dbReference>
<dbReference type="InterPro" id="IPR014031">
    <property type="entry name" value="Ketoacyl_synth_C"/>
</dbReference>
<protein>
    <recommendedName>
        <fullName evidence="17">3-oxoacyl-[acyl-carrier-protein] synthase</fullName>
    </recommendedName>
</protein>
<keyword evidence="6" id="KW-0443">Lipid metabolism</keyword>
<dbReference type="GeneID" id="6750696"/>
<evidence type="ECO:0000256" key="6">
    <source>
        <dbReference type="ARBA" id="ARBA00023098"/>
    </source>
</evidence>
<dbReference type="OMA" id="QIGHCLG"/>
<evidence type="ECO:0000256" key="18">
    <source>
        <dbReference type="PIRSR" id="PIRSR000447-1"/>
    </source>
</evidence>
<dbReference type="GO" id="GO:0005739">
    <property type="term" value="C:mitochondrion"/>
    <property type="evidence" value="ECO:0000318"/>
    <property type="project" value="GO_Central"/>
</dbReference>
<dbReference type="InterPro" id="IPR017568">
    <property type="entry name" value="3-oxoacyl-ACP_synth-2"/>
</dbReference>
<dbReference type="eggNOG" id="KOG1394">
    <property type="taxonomic scope" value="Eukaryota"/>
</dbReference>
<reference evidence="21 22" key="1">
    <citation type="journal article" date="2008" name="Nature">
        <title>The Trichoplax genome and the nature of placozoans.</title>
        <authorList>
            <person name="Srivastava M."/>
            <person name="Begovic E."/>
            <person name="Chapman J."/>
            <person name="Putnam N.H."/>
            <person name="Hellsten U."/>
            <person name="Kawashima T."/>
            <person name="Kuo A."/>
            <person name="Mitros T."/>
            <person name="Salamov A."/>
            <person name="Carpenter M.L."/>
            <person name="Signorovitch A.Y."/>
            <person name="Moreno M.A."/>
            <person name="Kamm K."/>
            <person name="Grimwood J."/>
            <person name="Schmutz J."/>
            <person name="Shapiro H."/>
            <person name="Grigoriev I.V."/>
            <person name="Buss L.W."/>
            <person name="Schierwater B."/>
            <person name="Dellaporta S.L."/>
            <person name="Rokhsar D.S."/>
        </authorList>
    </citation>
    <scope>NUCLEOTIDE SEQUENCE [LARGE SCALE GENOMIC DNA]</scope>
    <source>
        <strain evidence="21 22">Grell-BS-1999</strain>
    </source>
</reference>
<evidence type="ECO:0000256" key="17">
    <source>
        <dbReference type="PIRNR" id="PIRNR000447"/>
    </source>
</evidence>
<comment type="pathway">
    <text evidence="1">Lipid metabolism; fatty acid biosynthesis.</text>
</comment>
<evidence type="ECO:0000256" key="12">
    <source>
        <dbReference type="ARBA" id="ARBA00048506"/>
    </source>
</evidence>
<dbReference type="InterPro" id="IPR018201">
    <property type="entry name" value="Ketoacyl_synth_AS"/>
</dbReference>
<dbReference type="PANTHER" id="PTHR11712:SF336">
    <property type="entry name" value="3-OXOACYL-[ACYL-CARRIER-PROTEIN] SYNTHASE, MITOCHONDRIAL"/>
    <property type="match status" value="1"/>
</dbReference>
<dbReference type="EMBL" id="DS985242">
    <property type="protein sequence ID" value="EDV28198.1"/>
    <property type="molecule type" value="Genomic_DNA"/>
</dbReference>
<evidence type="ECO:0000256" key="19">
    <source>
        <dbReference type="RuleBase" id="RU003694"/>
    </source>
</evidence>
<dbReference type="Pfam" id="PF00109">
    <property type="entry name" value="ketoacyl-synt"/>
    <property type="match status" value="1"/>
</dbReference>
<dbReference type="NCBIfam" id="NF004970">
    <property type="entry name" value="PRK06333.1"/>
    <property type="match status" value="1"/>
</dbReference>
<dbReference type="STRING" id="10228.B3RPJ3"/>
<dbReference type="PIRSF" id="PIRSF000447">
    <property type="entry name" value="KAS_II"/>
    <property type="match status" value="1"/>
</dbReference>
<dbReference type="FunCoup" id="B3RPJ3">
    <property type="interactions" value="939"/>
</dbReference>
<dbReference type="Proteomes" id="UP000009022">
    <property type="component" value="Unassembled WGS sequence"/>
</dbReference>
<dbReference type="PROSITE" id="PS00606">
    <property type="entry name" value="KS3_1"/>
    <property type="match status" value="1"/>
</dbReference>
<keyword evidence="8" id="KW-0012">Acyltransferase</keyword>
<comment type="catalytic activity">
    <reaction evidence="11">
        <text>dodecanoyl-[ACP] + malonyl-[ACP] + H(+) = 3-oxotetradecanoyl-[ACP] + holo-[ACP] + CO2</text>
        <dbReference type="Rhea" id="RHEA:41884"/>
        <dbReference type="Rhea" id="RHEA-COMP:9623"/>
        <dbReference type="Rhea" id="RHEA-COMP:9644"/>
        <dbReference type="Rhea" id="RHEA-COMP:9645"/>
        <dbReference type="Rhea" id="RHEA-COMP:9685"/>
        <dbReference type="ChEBI" id="CHEBI:15378"/>
        <dbReference type="ChEBI" id="CHEBI:16526"/>
        <dbReference type="ChEBI" id="CHEBI:64479"/>
        <dbReference type="ChEBI" id="CHEBI:65264"/>
        <dbReference type="ChEBI" id="CHEBI:78449"/>
        <dbReference type="ChEBI" id="CHEBI:78473"/>
    </reaction>
    <physiologicalReaction direction="left-to-right" evidence="11">
        <dbReference type="Rhea" id="RHEA:41885"/>
    </physiologicalReaction>
</comment>
<dbReference type="InterPro" id="IPR014030">
    <property type="entry name" value="Ketoacyl_synth_N"/>
</dbReference>
<evidence type="ECO:0000256" key="7">
    <source>
        <dbReference type="ARBA" id="ARBA00023160"/>
    </source>
</evidence>
<keyword evidence="22" id="KW-1185">Reference proteome</keyword>
<evidence type="ECO:0000256" key="9">
    <source>
        <dbReference type="ARBA" id="ARBA00047394"/>
    </source>
</evidence>
<proteinExistence type="inferred from homology"/>
<comment type="catalytic activity">
    <reaction evidence="10">
        <text>tetradecanoyl-[ACP] + malonyl-[ACP] + H(+) = 3-oxohexadecanoyl-[ACP] + holo-[ACP] + CO2</text>
        <dbReference type="Rhea" id="RHEA:41900"/>
        <dbReference type="Rhea" id="RHEA-COMP:9623"/>
        <dbReference type="Rhea" id="RHEA-COMP:9648"/>
        <dbReference type="Rhea" id="RHEA-COMP:9649"/>
        <dbReference type="Rhea" id="RHEA-COMP:9685"/>
        <dbReference type="ChEBI" id="CHEBI:15378"/>
        <dbReference type="ChEBI" id="CHEBI:16526"/>
        <dbReference type="ChEBI" id="CHEBI:64479"/>
        <dbReference type="ChEBI" id="CHEBI:78449"/>
        <dbReference type="ChEBI" id="CHEBI:78477"/>
        <dbReference type="ChEBI" id="CHEBI:78478"/>
    </reaction>
    <physiologicalReaction direction="left-to-right" evidence="10">
        <dbReference type="Rhea" id="RHEA:41901"/>
    </physiologicalReaction>
</comment>
<dbReference type="GO" id="GO:0004315">
    <property type="term" value="F:3-oxoacyl-[acyl-carrier-protein] synthase activity"/>
    <property type="evidence" value="ECO:0000318"/>
    <property type="project" value="GO_Central"/>
</dbReference>
<keyword evidence="3 17" id="KW-0444">Lipid biosynthesis</keyword>
<dbReference type="FunFam" id="3.40.47.10:FF:000024">
    <property type="entry name" value="3-oxoacyl-[acyl-carrier-protein] synthase, mitochondrial"/>
    <property type="match status" value="1"/>
</dbReference>
<name>B3RPJ3_TRIAD</name>
<comment type="catalytic activity">
    <reaction evidence="14">
        <text>butanoyl-[ACP] + malonyl-[ACP] + H(+) = 3-oxohexanoyl-[ACP] + holo-[ACP] + CO2</text>
        <dbReference type="Rhea" id="RHEA:41820"/>
        <dbReference type="Rhea" id="RHEA-COMP:9623"/>
        <dbReference type="Rhea" id="RHEA-COMP:9628"/>
        <dbReference type="Rhea" id="RHEA-COMP:9629"/>
        <dbReference type="Rhea" id="RHEA-COMP:9685"/>
        <dbReference type="ChEBI" id="CHEBI:15378"/>
        <dbReference type="ChEBI" id="CHEBI:16526"/>
        <dbReference type="ChEBI" id="CHEBI:64479"/>
        <dbReference type="ChEBI" id="CHEBI:78449"/>
        <dbReference type="ChEBI" id="CHEBI:78454"/>
        <dbReference type="ChEBI" id="CHEBI:78456"/>
    </reaction>
    <physiologicalReaction direction="left-to-right" evidence="14">
        <dbReference type="Rhea" id="RHEA:41821"/>
    </physiologicalReaction>
</comment>
<comment type="catalytic activity">
    <reaction evidence="13">
        <text>decanoyl-[ACP] + malonyl-[ACP] + H(+) = 3-oxododecanoyl-[ACP] + holo-[ACP] + CO2</text>
        <dbReference type="Rhea" id="RHEA:41868"/>
        <dbReference type="Rhea" id="RHEA-COMP:9623"/>
        <dbReference type="Rhea" id="RHEA-COMP:9640"/>
        <dbReference type="Rhea" id="RHEA-COMP:9641"/>
        <dbReference type="Rhea" id="RHEA-COMP:9685"/>
        <dbReference type="ChEBI" id="CHEBI:15378"/>
        <dbReference type="ChEBI" id="CHEBI:16526"/>
        <dbReference type="ChEBI" id="CHEBI:64479"/>
        <dbReference type="ChEBI" id="CHEBI:78449"/>
        <dbReference type="ChEBI" id="CHEBI:78468"/>
        <dbReference type="ChEBI" id="CHEBI:78469"/>
    </reaction>
    <physiologicalReaction direction="left-to-right" evidence="13">
        <dbReference type="Rhea" id="RHEA:41869"/>
    </physiologicalReaction>
</comment>
<dbReference type="InParanoid" id="B3RPJ3"/>
<evidence type="ECO:0000256" key="3">
    <source>
        <dbReference type="ARBA" id="ARBA00022516"/>
    </source>
</evidence>
<evidence type="ECO:0000256" key="5">
    <source>
        <dbReference type="ARBA" id="ARBA00022832"/>
    </source>
</evidence>
<dbReference type="Pfam" id="PF02801">
    <property type="entry name" value="Ketoacyl-synt_C"/>
    <property type="match status" value="1"/>
</dbReference>
<comment type="catalytic activity">
    <reaction evidence="9">
        <text>hexanoyl-[ACP] + malonyl-[ACP] + H(+) = 3-oxooctanoyl-[ACP] + holo-[ACP] + CO2</text>
        <dbReference type="Rhea" id="RHEA:41836"/>
        <dbReference type="Rhea" id="RHEA-COMP:9623"/>
        <dbReference type="Rhea" id="RHEA-COMP:9632"/>
        <dbReference type="Rhea" id="RHEA-COMP:9633"/>
        <dbReference type="Rhea" id="RHEA-COMP:9685"/>
        <dbReference type="ChEBI" id="CHEBI:15378"/>
        <dbReference type="ChEBI" id="CHEBI:16526"/>
        <dbReference type="ChEBI" id="CHEBI:64479"/>
        <dbReference type="ChEBI" id="CHEBI:78449"/>
        <dbReference type="ChEBI" id="CHEBI:78459"/>
        <dbReference type="ChEBI" id="CHEBI:78460"/>
    </reaction>
    <physiologicalReaction direction="left-to-right" evidence="9">
        <dbReference type="Rhea" id="RHEA:41837"/>
    </physiologicalReaction>
</comment>
<evidence type="ECO:0000256" key="1">
    <source>
        <dbReference type="ARBA" id="ARBA00005194"/>
    </source>
</evidence>
<dbReference type="PANTHER" id="PTHR11712">
    <property type="entry name" value="POLYKETIDE SYNTHASE-RELATED"/>
    <property type="match status" value="1"/>
</dbReference>
<evidence type="ECO:0000256" key="13">
    <source>
        <dbReference type="ARBA" id="ARBA00049109"/>
    </source>
</evidence>
<comment type="catalytic activity">
    <reaction evidence="15">
        <text>octanoyl-[ACP] + malonyl-[ACP] + H(+) = 3-oxodecanoyl-[ACP] + holo-[ACP] + CO2</text>
        <dbReference type="Rhea" id="RHEA:41852"/>
        <dbReference type="Rhea" id="RHEA-COMP:9623"/>
        <dbReference type="Rhea" id="RHEA-COMP:9636"/>
        <dbReference type="Rhea" id="RHEA-COMP:9637"/>
        <dbReference type="Rhea" id="RHEA-COMP:9685"/>
        <dbReference type="ChEBI" id="CHEBI:15378"/>
        <dbReference type="ChEBI" id="CHEBI:16526"/>
        <dbReference type="ChEBI" id="CHEBI:64479"/>
        <dbReference type="ChEBI" id="CHEBI:78449"/>
        <dbReference type="ChEBI" id="CHEBI:78463"/>
        <dbReference type="ChEBI" id="CHEBI:78464"/>
    </reaction>
    <physiologicalReaction direction="left-to-right" evidence="15">
        <dbReference type="Rhea" id="RHEA:41853"/>
    </physiologicalReaction>
</comment>
<evidence type="ECO:0000259" key="20">
    <source>
        <dbReference type="PROSITE" id="PS52004"/>
    </source>
</evidence>
<evidence type="ECO:0000256" key="15">
    <source>
        <dbReference type="ARBA" id="ARBA00049533"/>
    </source>
</evidence>
<sequence>MERLRKGSLHTTRLLLHGRKLSTSVNISSRRVVVTGLGLVTPLGVGTEIAWKRLVDGACGITSIDSSLVRVIHKMVGRVPRGEDSYQFKADDWIGRGDKLTMTEGMIFAIAAAQQALKDADWMPENEEDRERTGVCIGTGMAGLDDISNTSSLLNTQGYRKVSPYFVPRILINMAAGHVSMKFGFQGPNHAVSTACTTGAHAIGDGFRFIKYGDADVIVAGGSEASISPLSIAGFCRARALSTKYNNCPSAASRPFDRDRDGFVMGEGAGILVLEEYSHAKKRNANIYAEILGYGLSGDAFHITSGRPDGKGALLCMERALREASININKVKYINAHATSTPVGDAIENKAIKSLFGSNSKALKVSSNKGSIGHLLGAAGAVEAIFTILAIKHSIAPPTLNLHNLHPEKDFDLNYVPLQAQELTANNESLVALTNSFGFGGTNASLCFSSI</sequence>
<dbReference type="AlphaFoldDB" id="B3RPJ3"/>
<organism evidence="21 22">
    <name type="scientific">Trichoplax adhaerens</name>
    <name type="common">Trichoplax reptans</name>
    <dbReference type="NCBI Taxonomy" id="10228"/>
    <lineage>
        <taxon>Eukaryota</taxon>
        <taxon>Metazoa</taxon>
        <taxon>Placozoa</taxon>
        <taxon>Uniplacotomia</taxon>
        <taxon>Trichoplacea</taxon>
        <taxon>Trichoplacidae</taxon>
        <taxon>Trichoplax</taxon>
    </lineage>
</organism>
<evidence type="ECO:0000256" key="10">
    <source>
        <dbReference type="ARBA" id="ARBA00047451"/>
    </source>
</evidence>
<dbReference type="OrthoDB" id="5334845at2759"/>
<dbReference type="RefSeq" id="XP_002110032.1">
    <property type="nucleotide sequence ID" value="XM_002109996.1"/>
</dbReference>
<dbReference type="CTD" id="6750696"/>
<dbReference type="HOGENOM" id="CLU_000022_69_2_1"/>
<accession>B3RPJ3</accession>
<dbReference type="NCBIfam" id="NF005589">
    <property type="entry name" value="PRK07314.1"/>
    <property type="match status" value="1"/>
</dbReference>
<evidence type="ECO:0000313" key="22">
    <source>
        <dbReference type="Proteomes" id="UP000009022"/>
    </source>
</evidence>
<feature type="active site" description="For beta-ketoacyl synthase activity" evidence="18">
    <location>
        <position position="196"/>
    </location>
</feature>
<evidence type="ECO:0000256" key="8">
    <source>
        <dbReference type="ARBA" id="ARBA00023315"/>
    </source>
</evidence>
<evidence type="ECO:0000256" key="11">
    <source>
        <dbReference type="ARBA" id="ARBA00047578"/>
    </source>
</evidence>
<dbReference type="KEGG" id="tad:TRIADDRAFT_21737"/>
<evidence type="ECO:0000256" key="4">
    <source>
        <dbReference type="ARBA" id="ARBA00022679"/>
    </source>
</evidence>
<comment type="similarity">
    <text evidence="2 17 19">Belongs to the thiolase-like superfamily. Beta-ketoacyl-ACP synthases family.</text>
</comment>
<dbReference type="InterPro" id="IPR020841">
    <property type="entry name" value="PKS_Beta-ketoAc_synthase_dom"/>
</dbReference>
<evidence type="ECO:0000256" key="14">
    <source>
        <dbReference type="ARBA" id="ARBA00049449"/>
    </source>
</evidence>
<dbReference type="PhylomeDB" id="B3RPJ3"/>
<feature type="domain" description="Ketosynthase family 3 (KS3)" evidence="20">
    <location>
        <begin position="29"/>
        <end position="450"/>
    </location>
</feature>
<dbReference type="InterPro" id="IPR016039">
    <property type="entry name" value="Thiolase-like"/>
</dbReference>
<evidence type="ECO:0000256" key="2">
    <source>
        <dbReference type="ARBA" id="ARBA00008467"/>
    </source>
</evidence>
<evidence type="ECO:0000256" key="16">
    <source>
        <dbReference type="ARBA" id="ARBA00054575"/>
    </source>
</evidence>
<keyword evidence="5" id="KW-0276">Fatty acid metabolism</keyword>
<keyword evidence="4 17" id="KW-0808">Transferase</keyword>
<dbReference type="SUPFAM" id="SSF53901">
    <property type="entry name" value="Thiolase-like"/>
    <property type="match status" value="2"/>
</dbReference>
<dbReference type="FunFam" id="3.40.47.10:FF:000015">
    <property type="entry name" value="3-oxoacyl-[acyl-carrier-protein] synthase, mitochondrial"/>
    <property type="match status" value="1"/>
</dbReference>
<dbReference type="Gene3D" id="3.40.47.10">
    <property type="match status" value="2"/>
</dbReference>
<keyword evidence="7 17" id="KW-0275">Fatty acid biosynthesis</keyword>
<dbReference type="PROSITE" id="PS52004">
    <property type="entry name" value="KS3_2"/>
    <property type="match status" value="1"/>
</dbReference>